<evidence type="ECO:0000313" key="1">
    <source>
        <dbReference type="EMBL" id="KAI5682547.1"/>
    </source>
</evidence>
<name>A0ACC0CCE4_CATRO</name>
<reference evidence="2" key="1">
    <citation type="journal article" date="2023" name="Nat. Plants">
        <title>Single-cell RNA sequencing provides a high-resolution roadmap for understanding the multicellular compartmentation of specialized metabolism.</title>
        <authorList>
            <person name="Sun S."/>
            <person name="Shen X."/>
            <person name="Li Y."/>
            <person name="Li Y."/>
            <person name="Wang S."/>
            <person name="Li R."/>
            <person name="Zhang H."/>
            <person name="Shen G."/>
            <person name="Guo B."/>
            <person name="Wei J."/>
            <person name="Xu J."/>
            <person name="St-Pierre B."/>
            <person name="Chen S."/>
            <person name="Sun C."/>
        </authorList>
    </citation>
    <scope>NUCLEOTIDE SEQUENCE [LARGE SCALE GENOMIC DNA]</scope>
</reference>
<gene>
    <name evidence="1" type="ORF">M9H77_03775</name>
</gene>
<evidence type="ECO:0000313" key="2">
    <source>
        <dbReference type="Proteomes" id="UP001060085"/>
    </source>
</evidence>
<proteinExistence type="predicted"/>
<comment type="caution">
    <text evidence="1">The sequence shown here is derived from an EMBL/GenBank/DDBJ whole genome shotgun (WGS) entry which is preliminary data.</text>
</comment>
<accession>A0ACC0CCE4</accession>
<protein>
    <submittedName>
        <fullName evidence="1">Uncharacterized protein</fullName>
    </submittedName>
</protein>
<dbReference type="Proteomes" id="UP001060085">
    <property type="component" value="Linkage Group LG01"/>
</dbReference>
<organism evidence="1 2">
    <name type="scientific">Catharanthus roseus</name>
    <name type="common">Madagascar periwinkle</name>
    <name type="synonym">Vinca rosea</name>
    <dbReference type="NCBI Taxonomy" id="4058"/>
    <lineage>
        <taxon>Eukaryota</taxon>
        <taxon>Viridiplantae</taxon>
        <taxon>Streptophyta</taxon>
        <taxon>Embryophyta</taxon>
        <taxon>Tracheophyta</taxon>
        <taxon>Spermatophyta</taxon>
        <taxon>Magnoliopsida</taxon>
        <taxon>eudicotyledons</taxon>
        <taxon>Gunneridae</taxon>
        <taxon>Pentapetalae</taxon>
        <taxon>asterids</taxon>
        <taxon>lamiids</taxon>
        <taxon>Gentianales</taxon>
        <taxon>Apocynaceae</taxon>
        <taxon>Rauvolfioideae</taxon>
        <taxon>Vinceae</taxon>
        <taxon>Catharanthinae</taxon>
        <taxon>Catharanthus</taxon>
    </lineage>
</organism>
<keyword evidence="2" id="KW-1185">Reference proteome</keyword>
<dbReference type="EMBL" id="CM044701">
    <property type="protein sequence ID" value="KAI5682547.1"/>
    <property type="molecule type" value="Genomic_DNA"/>
</dbReference>
<sequence>MVSNSLRQFLQSLCCNSPWDYAVFWKLQQHQNQMLLTWEDGSFDITRPREPTGDTMDSFYFNLSNEGLSSCQSDNQNKNLDDSQMGFMIAEMSSIYYIMGQGLLSKRLEAND</sequence>